<name>A0A2A6CYS2_PRIPA</name>
<keyword evidence="3" id="KW-0440">LIM domain</keyword>
<keyword evidence="5" id="KW-1185">Reference proteome</keyword>
<dbReference type="AlphaFoldDB" id="A0A2A6CYS2"/>
<accession>A0A8R1YEZ3</accession>
<dbReference type="InterPro" id="IPR050604">
    <property type="entry name" value="PDZ-LIM_domain"/>
</dbReference>
<dbReference type="PANTHER" id="PTHR24214:SF62">
    <property type="entry name" value="LEUPAXIN"/>
    <property type="match status" value="1"/>
</dbReference>
<proteinExistence type="predicted"/>
<dbReference type="Gene3D" id="2.10.110.10">
    <property type="entry name" value="Cysteine Rich Protein"/>
    <property type="match status" value="2"/>
</dbReference>
<dbReference type="PANTHER" id="PTHR24214">
    <property type="entry name" value="PDZ AND LIM DOMAIN PROTEIN ZASP"/>
    <property type="match status" value="1"/>
</dbReference>
<dbReference type="CDD" id="cd08368">
    <property type="entry name" value="LIM"/>
    <property type="match status" value="1"/>
</dbReference>
<dbReference type="PROSITE" id="PS50023">
    <property type="entry name" value="LIM_DOMAIN_2"/>
    <property type="match status" value="1"/>
</dbReference>
<evidence type="ECO:0000256" key="3">
    <source>
        <dbReference type="ARBA" id="ARBA00023038"/>
    </source>
</evidence>
<dbReference type="GO" id="GO:0046872">
    <property type="term" value="F:metal ion binding"/>
    <property type="evidence" value="ECO:0007669"/>
    <property type="project" value="UniProtKB-KW"/>
</dbReference>
<protein>
    <submittedName>
        <fullName evidence="4">LIM domain containing protein</fullName>
    </submittedName>
</protein>
<dbReference type="PROSITE" id="PS00478">
    <property type="entry name" value="LIM_DOMAIN_1"/>
    <property type="match status" value="1"/>
</dbReference>
<dbReference type="SMART" id="SM00132">
    <property type="entry name" value="LIM"/>
    <property type="match status" value="2"/>
</dbReference>
<dbReference type="Proteomes" id="UP000005239">
    <property type="component" value="Unassembled WGS sequence"/>
</dbReference>
<dbReference type="Pfam" id="PF00412">
    <property type="entry name" value="LIM"/>
    <property type="match status" value="2"/>
</dbReference>
<gene>
    <name evidence="4" type="primary">WBGene00107969</name>
</gene>
<sequence>MTNRFPSLRHCDSCKEKITHVDAIRGNAIYTIGRIWHKAHLVCNRCNINVSEISFRESKMNPGKPVCVDCFMMETHPKCSACNKTLLETALMACGRYFHKECLKCHACSAVCRDSRYMVDNFGRIYDPDCYYVRVLRMRYGVHFGPSMHPPPDSELGR</sequence>
<reference evidence="5" key="1">
    <citation type="journal article" date="2008" name="Nat. Genet.">
        <title>The Pristionchus pacificus genome provides a unique perspective on nematode lifestyle and parasitism.</title>
        <authorList>
            <person name="Dieterich C."/>
            <person name="Clifton S.W."/>
            <person name="Schuster L.N."/>
            <person name="Chinwalla A."/>
            <person name="Delehaunty K."/>
            <person name="Dinkelacker I."/>
            <person name="Fulton L."/>
            <person name="Fulton R."/>
            <person name="Godfrey J."/>
            <person name="Minx P."/>
            <person name="Mitreva M."/>
            <person name="Roeseler W."/>
            <person name="Tian H."/>
            <person name="Witte H."/>
            <person name="Yang S.P."/>
            <person name="Wilson R.K."/>
            <person name="Sommer R.J."/>
        </authorList>
    </citation>
    <scope>NUCLEOTIDE SEQUENCE [LARGE SCALE GENOMIC DNA]</scope>
    <source>
        <strain evidence="5">PS312</strain>
    </source>
</reference>
<keyword evidence="1" id="KW-0479">Metal-binding</keyword>
<dbReference type="EnsemblMetazoa" id="PPA18415.1">
    <property type="protein sequence ID" value="PPA18415.1"/>
    <property type="gene ID" value="WBGene00107969"/>
</dbReference>
<dbReference type="SUPFAM" id="SSF57716">
    <property type="entry name" value="Glucocorticoid receptor-like (DNA-binding domain)"/>
    <property type="match status" value="1"/>
</dbReference>
<evidence type="ECO:0000256" key="1">
    <source>
        <dbReference type="ARBA" id="ARBA00022723"/>
    </source>
</evidence>
<organism evidence="4 5">
    <name type="scientific">Pristionchus pacificus</name>
    <name type="common">Parasitic nematode worm</name>
    <dbReference type="NCBI Taxonomy" id="54126"/>
    <lineage>
        <taxon>Eukaryota</taxon>
        <taxon>Metazoa</taxon>
        <taxon>Ecdysozoa</taxon>
        <taxon>Nematoda</taxon>
        <taxon>Chromadorea</taxon>
        <taxon>Rhabditida</taxon>
        <taxon>Rhabditina</taxon>
        <taxon>Diplogasteromorpha</taxon>
        <taxon>Diplogasteroidea</taxon>
        <taxon>Neodiplogasteridae</taxon>
        <taxon>Pristionchus</taxon>
    </lineage>
</organism>
<evidence type="ECO:0000313" key="4">
    <source>
        <dbReference type="EnsemblMetazoa" id="PPA18415.1"/>
    </source>
</evidence>
<evidence type="ECO:0000256" key="2">
    <source>
        <dbReference type="ARBA" id="ARBA00022833"/>
    </source>
</evidence>
<dbReference type="OrthoDB" id="1112565at2759"/>
<evidence type="ECO:0000313" key="5">
    <source>
        <dbReference type="Proteomes" id="UP000005239"/>
    </source>
</evidence>
<keyword evidence="2" id="KW-0862">Zinc</keyword>
<dbReference type="InterPro" id="IPR001781">
    <property type="entry name" value="Znf_LIM"/>
</dbReference>
<accession>A0A2A6CYS2</accession>
<reference evidence="4" key="2">
    <citation type="submission" date="2022-06" db="UniProtKB">
        <authorList>
            <consortium name="EnsemblMetazoa"/>
        </authorList>
    </citation>
    <scope>IDENTIFICATION</scope>
    <source>
        <strain evidence="4">PS312</strain>
    </source>
</reference>